<sequence>MADITINAGITKIDYPTAYSLIESGKCILIDIREKEEYESGFIPGAIHLSLNEMTLETTKKVAPDFATPLIIYCRSGRRTIEAGKKLKQMGYYYILDMGGISNWPYQIEFPQNRN</sequence>
<dbReference type="PANTHER" id="PTHR43031:SF1">
    <property type="entry name" value="PYRIDINE NUCLEOTIDE-DISULPHIDE OXIDOREDUCTASE"/>
    <property type="match status" value="1"/>
</dbReference>
<keyword evidence="3" id="KW-1185">Reference proteome</keyword>
<evidence type="ECO:0000259" key="1">
    <source>
        <dbReference type="PROSITE" id="PS50206"/>
    </source>
</evidence>
<dbReference type="STRING" id="83771.SAMN02910357_01029"/>
<gene>
    <name evidence="2" type="ORF">SAMN02745213_00522</name>
</gene>
<dbReference type="Pfam" id="PF00581">
    <property type="entry name" value="Rhodanese"/>
    <property type="match status" value="1"/>
</dbReference>
<dbReference type="GO" id="GO:0016740">
    <property type="term" value="F:transferase activity"/>
    <property type="evidence" value="ECO:0007669"/>
    <property type="project" value="UniProtKB-KW"/>
</dbReference>
<dbReference type="InterPro" id="IPR050229">
    <property type="entry name" value="GlpE_sulfurtransferase"/>
</dbReference>
<keyword evidence="2" id="KW-0808">Transferase</keyword>
<proteinExistence type="predicted"/>
<accession>A0A1T4V1G6</accession>
<dbReference type="InterPro" id="IPR036873">
    <property type="entry name" value="Rhodanese-like_dom_sf"/>
</dbReference>
<dbReference type="InterPro" id="IPR001763">
    <property type="entry name" value="Rhodanese-like_dom"/>
</dbReference>
<feature type="domain" description="Rhodanese" evidence="1">
    <location>
        <begin position="23"/>
        <end position="110"/>
    </location>
</feature>
<dbReference type="EMBL" id="FUXX01000005">
    <property type="protein sequence ID" value="SKA58737.1"/>
    <property type="molecule type" value="Genomic_DNA"/>
</dbReference>
<dbReference type="SUPFAM" id="SSF52821">
    <property type="entry name" value="Rhodanese/Cell cycle control phosphatase"/>
    <property type="match status" value="1"/>
</dbReference>
<evidence type="ECO:0000313" key="2">
    <source>
        <dbReference type="EMBL" id="SKA58737.1"/>
    </source>
</evidence>
<name>A0A1T4V1G6_9GAMM</name>
<reference evidence="3" key="1">
    <citation type="submission" date="2017-02" db="EMBL/GenBank/DDBJ databases">
        <authorList>
            <person name="Varghese N."/>
            <person name="Submissions S."/>
        </authorList>
    </citation>
    <scope>NUCLEOTIDE SEQUENCE [LARGE SCALE GENOMIC DNA]</scope>
    <source>
        <strain evidence="3">DSM 3072</strain>
    </source>
</reference>
<protein>
    <submittedName>
        <fullName evidence="2">Rhodanese-related sulfurtransferase</fullName>
    </submittedName>
</protein>
<dbReference type="PROSITE" id="PS50206">
    <property type="entry name" value="RHODANESE_3"/>
    <property type="match status" value="1"/>
</dbReference>
<dbReference type="RefSeq" id="WP_078928093.1">
    <property type="nucleotide sequence ID" value="NZ_FUXX01000005.1"/>
</dbReference>
<dbReference type="Proteomes" id="UP000242432">
    <property type="component" value="Unassembled WGS sequence"/>
</dbReference>
<dbReference type="PANTHER" id="PTHR43031">
    <property type="entry name" value="FAD-DEPENDENT OXIDOREDUCTASE"/>
    <property type="match status" value="1"/>
</dbReference>
<dbReference type="CDD" id="cd00158">
    <property type="entry name" value="RHOD"/>
    <property type="match status" value="1"/>
</dbReference>
<dbReference type="Gene3D" id="3.40.250.10">
    <property type="entry name" value="Rhodanese-like domain"/>
    <property type="match status" value="1"/>
</dbReference>
<evidence type="ECO:0000313" key="3">
    <source>
        <dbReference type="Proteomes" id="UP000242432"/>
    </source>
</evidence>
<dbReference type="SMART" id="SM00450">
    <property type="entry name" value="RHOD"/>
    <property type="match status" value="1"/>
</dbReference>
<dbReference type="AlphaFoldDB" id="A0A1T4V1G6"/>
<organism evidence="2 3">
    <name type="scientific">Succinivibrio dextrinosolvens DSM 3072</name>
    <dbReference type="NCBI Taxonomy" id="1123324"/>
    <lineage>
        <taxon>Bacteria</taxon>
        <taxon>Pseudomonadati</taxon>
        <taxon>Pseudomonadota</taxon>
        <taxon>Gammaproteobacteria</taxon>
        <taxon>Aeromonadales</taxon>
        <taxon>Succinivibrionaceae</taxon>
        <taxon>Succinivibrio</taxon>
    </lineage>
</organism>